<dbReference type="EMBL" id="BLJN01000004">
    <property type="protein sequence ID" value="GFE82438.1"/>
    <property type="molecule type" value="Genomic_DNA"/>
</dbReference>
<dbReference type="InterPro" id="IPR002347">
    <property type="entry name" value="SDR_fam"/>
</dbReference>
<dbReference type="PRINTS" id="PR00080">
    <property type="entry name" value="SDRFAMILY"/>
</dbReference>
<dbReference type="FunFam" id="3.40.50.720:FF:000173">
    <property type="entry name" value="3-oxoacyl-[acyl-carrier protein] reductase"/>
    <property type="match status" value="1"/>
</dbReference>
<dbReference type="Pfam" id="PF13561">
    <property type="entry name" value="adh_short_C2"/>
    <property type="match status" value="1"/>
</dbReference>
<evidence type="ECO:0000313" key="4">
    <source>
        <dbReference type="Proteomes" id="UP000445000"/>
    </source>
</evidence>
<evidence type="ECO:0000256" key="2">
    <source>
        <dbReference type="ARBA" id="ARBA00023002"/>
    </source>
</evidence>
<dbReference type="PROSITE" id="PS00061">
    <property type="entry name" value="ADH_SHORT"/>
    <property type="match status" value="1"/>
</dbReference>
<comment type="caution">
    <text evidence="3">The sequence shown here is derived from an EMBL/GenBank/DDBJ whole genome shotgun (WGS) entry which is preliminary data.</text>
</comment>
<accession>A0A829YHZ0</accession>
<proteinExistence type="inferred from homology"/>
<dbReference type="NCBIfam" id="NF009466">
    <property type="entry name" value="PRK12826.1-2"/>
    <property type="match status" value="1"/>
</dbReference>
<dbReference type="PANTHER" id="PTHR42760:SF129">
    <property type="entry name" value="OXIDOREDUCTASE"/>
    <property type="match status" value="1"/>
</dbReference>
<dbReference type="SUPFAM" id="SSF51735">
    <property type="entry name" value="NAD(P)-binding Rossmann-fold domains"/>
    <property type="match status" value="1"/>
</dbReference>
<dbReference type="PRINTS" id="PR00081">
    <property type="entry name" value="GDHRDH"/>
</dbReference>
<reference evidence="4" key="1">
    <citation type="submission" date="2020-01" db="EMBL/GenBank/DDBJ databases">
        <title>'Steroidobacter agaridevorans' sp. nov., agar-degrading bacteria isolated from rhizosphere soils.</title>
        <authorList>
            <person name="Ikenaga M."/>
            <person name="Kataoka M."/>
            <person name="Murouchi A."/>
            <person name="Katsuragi S."/>
            <person name="Sakai M."/>
        </authorList>
    </citation>
    <scope>NUCLEOTIDE SEQUENCE [LARGE SCALE GENOMIC DNA]</scope>
    <source>
        <strain evidence="4">YU21-B</strain>
    </source>
</reference>
<keyword evidence="4" id="KW-1185">Reference proteome</keyword>
<keyword evidence="2" id="KW-0560">Oxidoreductase</keyword>
<dbReference type="Gene3D" id="3.40.50.720">
    <property type="entry name" value="NAD(P)-binding Rossmann-like Domain"/>
    <property type="match status" value="1"/>
</dbReference>
<evidence type="ECO:0000256" key="1">
    <source>
        <dbReference type="ARBA" id="ARBA00006484"/>
    </source>
</evidence>
<organism evidence="3 4">
    <name type="scientific">Steroidobacter agaridevorans</name>
    <dbReference type="NCBI Taxonomy" id="2695856"/>
    <lineage>
        <taxon>Bacteria</taxon>
        <taxon>Pseudomonadati</taxon>
        <taxon>Pseudomonadota</taxon>
        <taxon>Gammaproteobacteria</taxon>
        <taxon>Steroidobacterales</taxon>
        <taxon>Steroidobacteraceae</taxon>
        <taxon>Steroidobacter</taxon>
    </lineage>
</organism>
<evidence type="ECO:0000313" key="3">
    <source>
        <dbReference type="EMBL" id="GFE82438.1"/>
    </source>
</evidence>
<sequence>MFTGRFQGRTAVITGGASGAGKAVAARLVAEGARVALWDQNREALAQAQAEVGATSTHVVDVADPGSVQAAAEASHAALSRMDLLVCSAGITGATAPVREYPIESWNRVISVNLNGVFHACRAVVPYMVANNYGRIVNVASVAGKEGNPNASAYSASKAGVIAFTKSLAKELATSGVLVNAVTPAVFVTPLLQQMPQSQVEFMKAKIPMNRFGEVPEVVAMISWLLSEECSFSTGAVFDISGGRTTY</sequence>
<gene>
    <name evidence="3" type="ORF">GCM10011487_44380</name>
</gene>
<dbReference type="GO" id="GO:0030497">
    <property type="term" value="P:fatty acid elongation"/>
    <property type="evidence" value="ECO:0007669"/>
    <property type="project" value="TreeGrafter"/>
</dbReference>
<dbReference type="Proteomes" id="UP000445000">
    <property type="component" value="Unassembled WGS sequence"/>
</dbReference>
<dbReference type="PANTHER" id="PTHR42760">
    <property type="entry name" value="SHORT-CHAIN DEHYDROGENASES/REDUCTASES FAMILY MEMBER"/>
    <property type="match status" value="1"/>
</dbReference>
<dbReference type="InterPro" id="IPR020904">
    <property type="entry name" value="Sc_DH/Rdtase_CS"/>
</dbReference>
<dbReference type="GO" id="GO:0016616">
    <property type="term" value="F:oxidoreductase activity, acting on the CH-OH group of donors, NAD or NADP as acceptor"/>
    <property type="evidence" value="ECO:0007669"/>
    <property type="project" value="TreeGrafter"/>
</dbReference>
<dbReference type="InterPro" id="IPR036291">
    <property type="entry name" value="NAD(P)-bd_dom_sf"/>
</dbReference>
<comment type="similarity">
    <text evidence="1">Belongs to the short-chain dehydrogenases/reductases (SDR) family.</text>
</comment>
<name>A0A829YHZ0_9GAMM</name>
<dbReference type="AlphaFoldDB" id="A0A829YHZ0"/>
<protein>
    <submittedName>
        <fullName evidence="3">Oxidoreductase</fullName>
    </submittedName>
</protein>